<sequence>MDIDVSSVSGESHVSLDLGNLAATIALASEALAAAAEALAEAARAISTVGDTFKNDEDAKSTSNVTLPINIPDKPGNSSLERDQAIITESNHSQSDHNNQSTSIGQQSTSRFERGIKTTSTPIPSRPPTPVHLSMGAPIYDFNTQQPEMLLDYAAAFASRINPNLPNTTLTRAAEKAGQVTRIVRLFSRDFWGYEIAPHVPPGRNYIPLDQPADALAFMHTWPCKLVSLFVLSQVVAKAYIPKFCAVSEGRAGTLFSTPFTFSYVQTNRIAIASSGSSSPSDPVVPHPQPQPSPAPRLNVPTPRTNPVTLPAGNYYIVLEEATHLNVIPLIACIASNTKKVICHIPEGEDVNRYHTLLKYIANLNVIVGKGKKTKGPTQELKSKTNGILIKNIVPEWNSFWSKSLVDAIIYFGVPLDLTYYLNECNLKVDYSYLILTRTQYYSIQSKLSSHRRLQQHPLIRGSESFKPGGLLHALRQDLALHI</sequence>
<feature type="compositionally biased region" description="Low complexity" evidence="1">
    <location>
        <begin position="90"/>
        <end position="103"/>
    </location>
</feature>
<evidence type="ECO:0000256" key="1">
    <source>
        <dbReference type="SAM" id="MobiDB-lite"/>
    </source>
</evidence>
<evidence type="ECO:0000313" key="3">
    <source>
        <dbReference type="Proteomes" id="UP000614334"/>
    </source>
</evidence>
<dbReference type="Proteomes" id="UP000614334">
    <property type="component" value="Unassembled WGS sequence"/>
</dbReference>
<feature type="compositionally biased region" description="Pro residues" evidence="1">
    <location>
        <begin position="283"/>
        <end position="295"/>
    </location>
</feature>
<feature type="region of interest" description="Disordered" evidence="1">
    <location>
        <begin position="53"/>
        <end position="111"/>
    </location>
</feature>
<reference evidence="2" key="1">
    <citation type="submission" date="2020-09" db="EMBL/GenBank/DDBJ databases">
        <title>Comparative genome analyses of four rice-infecting Rhizoctonia solani isolates reveal extensive enrichment of homogalacturonan modification genes.</title>
        <authorList>
            <person name="Lee D.-Y."/>
            <person name="Jeon J."/>
            <person name="Kim K.-T."/>
            <person name="Cheong K."/>
            <person name="Song H."/>
            <person name="Choi G."/>
            <person name="Ko J."/>
            <person name="Opiyo S.O."/>
            <person name="Zuo S."/>
            <person name="Madhav S."/>
            <person name="Lee Y.-H."/>
            <person name="Wang G.-L."/>
        </authorList>
    </citation>
    <scope>NUCLEOTIDE SEQUENCE</scope>
    <source>
        <strain evidence="2">AG1-IA B2</strain>
    </source>
</reference>
<name>A0A8H7I3C7_9AGAM</name>
<feature type="region of interest" description="Disordered" evidence="1">
    <location>
        <begin position="274"/>
        <end position="304"/>
    </location>
</feature>
<organism evidence="2 3">
    <name type="scientific">Rhizoctonia solani</name>
    <dbReference type="NCBI Taxonomy" id="456999"/>
    <lineage>
        <taxon>Eukaryota</taxon>
        <taxon>Fungi</taxon>
        <taxon>Dikarya</taxon>
        <taxon>Basidiomycota</taxon>
        <taxon>Agaricomycotina</taxon>
        <taxon>Agaricomycetes</taxon>
        <taxon>Cantharellales</taxon>
        <taxon>Ceratobasidiaceae</taxon>
        <taxon>Rhizoctonia</taxon>
    </lineage>
</organism>
<gene>
    <name evidence="2" type="ORF">RHS01_11304</name>
</gene>
<dbReference type="AlphaFoldDB" id="A0A8H7I3C7"/>
<protein>
    <submittedName>
        <fullName evidence="2">Uncharacterized protein</fullName>
    </submittedName>
</protein>
<comment type="caution">
    <text evidence="2">The sequence shown here is derived from an EMBL/GenBank/DDBJ whole genome shotgun (WGS) entry which is preliminary data.</text>
</comment>
<dbReference type="EMBL" id="JACYCF010000061">
    <property type="protein sequence ID" value="KAF8747635.1"/>
    <property type="molecule type" value="Genomic_DNA"/>
</dbReference>
<evidence type="ECO:0000313" key="2">
    <source>
        <dbReference type="EMBL" id="KAF8747635.1"/>
    </source>
</evidence>
<proteinExistence type="predicted"/>
<accession>A0A8H7I3C7</accession>